<dbReference type="EMBL" id="CP130946">
    <property type="protein sequence ID" value="XRP72723.1"/>
    <property type="molecule type" value="Genomic_DNA"/>
</dbReference>
<sequence>MSQSFLASDVHRVVTGDTLPAAAAHWLARQGAAGSACAIPGDASGRRYWRLPRGLIFMYAPPPEDILPFLRVQHRFSRANLPVPRVLAARTDPGFVLLEDLGKTDLKAVLDAGGDAGGDADRWMQRAMALILRLQRAGQGRVALPPLPSFSTARMTDESTLFTDWYLGRHLGMVLDQSQTDFLQALFAVLRESAAAQPQVWVHRDFHARNLMVREDTGLLAMIDFQDAVRGPWTYDLASLLWDRYWDWGRARRDAWSLDFLAAMCRHGAALPPPADFLLSVRRMALQRNLKILGIFCRLAYRDGKSAYLDFLPQFWAYVVDALDADPQLQSYQEIFAPWQPPSPVR</sequence>
<dbReference type="Proteomes" id="UP001196097">
    <property type="component" value="Chromosome"/>
</dbReference>
<accession>A0ACD5IG70</accession>
<organism evidence="1 2">
    <name type="scientific">Acidithiobacillus ferruginosus</name>
    <dbReference type="NCBI Taxonomy" id="3063951"/>
    <lineage>
        <taxon>Bacteria</taxon>
        <taxon>Pseudomonadati</taxon>
        <taxon>Pseudomonadota</taxon>
        <taxon>Acidithiobacillia</taxon>
        <taxon>Acidithiobacillales</taxon>
        <taxon>Acidithiobacillaceae</taxon>
        <taxon>Acidithiobacillus</taxon>
    </lineage>
</organism>
<evidence type="ECO:0000313" key="2">
    <source>
        <dbReference type="Proteomes" id="UP001196097"/>
    </source>
</evidence>
<protein>
    <submittedName>
        <fullName evidence="1">Phosphotransferase</fullName>
    </submittedName>
</protein>
<name>A0ACD5IG70_9PROT</name>
<keyword evidence="2" id="KW-1185">Reference proteome</keyword>
<evidence type="ECO:0000313" key="1">
    <source>
        <dbReference type="EMBL" id="XRP72723.1"/>
    </source>
</evidence>
<proteinExistence type="predicted"/>
<reference evidence="1 2" key="1">
    <citation type="journal article" date="2021" name="ISME J.">
        <title>Genomic evolution of the class Acidithiobacillia: deep-branching Proteobacteria living in extreme acidic conditions.</title>
        <authorList>
            <person name="Moya-Beltran A."/>
            <person name="Beard S."/>
            <person name="Rojas-Villalobos C."/>
            <person name="Issotta F."/>
            <person name="Gallardo Y."/>
            <person name="Ulloa R."/>
            <person name="Giaveno A."/>
            <person name="Degli Esposti M."/>
            <person name="Johnson D.B."/>
            <person name="Quatrini R."/>
        </authorList>
    </citation>
    <scope>NUCLEOTIDE SEQUENCE [LARGE SCALE GENOMIC DNA]</scope>
    <source>
        <strain evidence="1 2">CF3</strain>
    </source>
</reference>
<gene>
    <name evidence="1" type="ORF">HF292_013135</name>
</gene>